<proteinExistence type="inferred from homology"/>
<evidence type="ECO:0000256" key="9">
    <source>
        <dbReference type="HAMAP-Rule" id="MF_00020"/>
    </source>
</evidence>
<feature type="binding site" evidence="9">
    <location>
        <begin position="269"/>
        <end position="271"/>
    </location>
    <ligand>
        <name>ATP</name>
        <dbReference type="ChEBI" id="CHEBI:30616"/>
    </ligand>
</feature>
<keyword evidence="3 9" id="KW-0808">Transferase</keyword>
<dbReference type="InterPro" id="IPR043129">
    <property type="entry name" value="ATPase_NBD"/>
</dbReference>
<dbReference type="Pfam" id="PF00871">
    <property type="entry name" value="Acetate_kinase"/>
    <property type="match status" value="1"/>
</dbReference>
<dbReference type="InterPro" id="IPR023865">
    <property type="entry name" value="Aliphatic_acid_kinase_CS"/>
</dbReference>
<keyword evidence="4 9" id="KW-0479">Metal-binding</keyword>
<feature type="binding site" evidence="9">
    <location>
        <position position="20"/>
    </location>
    <ligand>
        <name>ATP</name>
        <dbReference type="ChEBI" id="CHEBI:30616"/>
    </ligand>
</feature>
<evidence type="ECO:0000256" key="4">
    <source>
        <dbReference type="ARBA" id="ARBA00022723"/>
    </source>
</evidence>
<dbReference type="EMBL" id="CADCUC010000172">
    <property type="protein sequence ID" value="CAA9318728.1"/>
    <property type="molecule type" value="Genomic_DNA"/>
</dbReference>
<dbReference type="InterPro" id="IPR000890">
    <property type="entry name" value="Aliphatic_acid_kin_short-chain"/>
</dbReference>
<keyword evidence="8 9" id="KW-0460">Magnesium</keyword>
<comment type="similarity">
    <text evidence="1 9 10">Belongs to the acetokinase family.</text>
</comment>
<feature type="binding site" evidence="9">
    <location>
        <position position="13"/>
    </location>
    <ligand>
        <name>Mg(2+)</name>
        <dbReference type="ChEBI" id="CHEBI:18420"/>
    </ligand>
</feature>
<organism evidence="11">
    <name type="scientific">uncultured Microvirga sp</name>
    <dbReference type="NCBI Taxonomy" id="412392"/>
    <lineage>
        <taxon>Bacteria</taxon>
        <taxon>Pseudomonadati</taxon>
        <taxon>Pseudomonadota</taxon>
        <taxon>Alphaproteobacteria</taxon>
        <taxon>Hyphomicrobiales</taxon>
        <taxon>Methylobacteriaceae</taxon>
        <taxon>Microvirga</taxon>
        <taxon>environmental samples</taxon>
    </lineage>
</organism>
<dbReference type="GO" id="GO:0006085">
    <property type="term" value="P:acetyl-CoA biosynthetic process"/>
    <property type="evidence" value="ECO:0007669"/>
    <property type="project" value="UniProtKB-UniRule"/>
</dbReference>
<comment type="catalytic activity">
    <reaction evidence="9">
        <text>acetate + ATP = acetyl phosphate + ADP</text>
        <dbReference type="Rhea" id="RHEA:11352"/>
        <dbReference type="ChEBI" id="CHEBI:22191"/>
        <dbReference type="ChEBI" id="CHEBI:30089"/>
        <dbReference type="ChEBI" id="CHEBI:30616"/>
        <dbReference type="ChEBI" id="CHEBI:456216"/>
        <dbReference type="EC" id="2.7.2.1"/>
    </reaction>
</comment>
<gene>
    <name evidence="9" type="primary">ackA</name>
    <name evidence="11" type="ORF">AVDCRST_MAG90-909</name>
</gene>
<keyword evidence="6 9" id="KW-0418">Kinase</keyword>
<comment type="cofactor">
    <cofactor evidence="9">
        <name>Mg(2+)</name>
        <dbReference type="ChEBI" id="CHEBI:18420"/>
    </cofactor>
    <cofactor evidence="9">
        <name>Mn(2+)</name>
        <dbReference type="ChEBI" id="CHEBI:29035"/>
    </cofactor>
    <text evidence="9">Mg(2+). Can also accept Mn(2+).</text>
</comment>
<evidence type="ECO:0000256" key="1">
    <source>
        <dbReference type="ARBA" id="ARBA00008748"/>
    </source>
</evidence>
<dbReference type="GO" id="GO:0008776">
    <property type="term" value="F:acetate kinase activity"/>
    <property type="evidence" value="ECO:0007669"/>
    <property type="project" value="UniProtKB-UniRule"/>
</dbReference>
<sequence length="390" mass="40778">MSGAARQLYLVFNVGSSSVKYARFLAEAGDEPVLRDRRQADRDAGLGGTAEVSQADQHLIATILTEAETAEGRPVAAIGHRIVHGGRRFEASVVIEGDVLAAMAKLGHLAPLHQPHNLMAVRALAALRPGLPQIACFDTAFHRTQNEATRRLPLPDSFFEEGLERYGFHGLSYAWVVEALTRRLGACPKRLLAFHLGNGASATAILEGRSVATSMGFSTLDGLMMGTRPGGLDPGVLLHLMSQGHDHASLSDLLYRRAGLLGVSGASSDMRVLQASSDPASLRAMEMFCARAAMVGGGLVTAMGGLDAIAFTGGIGEHSAQIRAAIARAFGYLGARLDDAANAAHEAVISAPGSGVAIAIVPANEELVIALAMQALLVGRESAPTEAHEA</sequence>
<evidence type="ECO:0000256" key="6">
    <source>
        <dbReference type="ARBA" id="ARBA00022777"/>
    </source>
</evidence>
<feature type="active site" description="Proton donor/acceptor" evidence="9">
    <location>
        <position position="138"/>
    </location>
</feature>
<dbReference type="AlphaFoldDB" id="A0A6J4L097"/>
<dbReference type="NCBIfam" id="TIGR00016">
    <property type="entry name" value="ackA"/>
    <property type="match status" value="1"/>
</dbReference>
<evidence type="ECO:0000256" key="2">
    <source>
        <dbReference type="ARBA" id="ARBA00022490"/>
    </source>
</evidence>
<dbReference type="UniPathway" id="UPA00340">
    <property type="reaction ID" value="UER00458"/>
</dbReference>
<dbReference type="SUPFAM" id="SSF53067">
    <property type="entry name" value="Actin-like ATPase domain"/>
    <property type="match status" value="2"/>
</dbReference>
<evidence type="ECO:0000256" key="7">
    <source>
        <dbReference type="ARBA" id="ARBA00022840"/>
    </source>
</evidence>
<dbReference type="GO" id="GO:0005829">
    <property type="term" value="C:cytosol"/>
    <property type="evidence" value="ECO:0007669"/>
    <property type="project" value="TreeGrafter"/>
</dbReference>
<evidence type="ECO:0000256" key="3">
    <source>
        <dbReference type="ARBA" id="ARBA00022679"/>
    </source>
</evidence>
<dbReference type="PROSITE" id="PS01076">
    <property type="entry name" value="ACETATE_KINASE_2"/>
    <property type="match status" value="1"/>
</dbReference>
<keyword evidence="2 9" id="KW-0963">Cytoplasm</keyword>
<comment type="subunit">
    <text evidence="9">Homodimer.</text>
</comment>
<keyword evidence="5 9" id="KW-0547">Nucleotide-binding</keyword>
<comment type="pathway">
    <text evidence="9">Metabolic intermediate biosynthesis; acetyl-CoA biosynthesis; acetyl-CoA from acetate: step 1/2.</text>
</comment>
<evidence type="ECO:0000256" key="8">
    <source>
        <dbReference type="ARBA" id="ARBA00022842"/>
    </source>
</evidence>
<dbReference type="PRINTS" id="PR00471">
    <property type="entry name" value="ACETATEKNASE"/>
</dbReference>
<protein>
    <recommendedName>
        <fullName evidence="9">Acetate kinase</fullName>
        <ecNumber evidence="9">2.7.2.1</ecNumber>
    </recommendedName>
    <alternativeName>
        <fullName evidence="9">Acetokinase</fullName>
    </alternativeName>
</protein>
<dbReference type="InterPro" id="IPR004372">
    <property type="entry name" value="Ac/propionate_kinase"/>
</dbReference>
<feature type="binding site" evidence="9">
    <location>
        <position position="365"/>
    </location>
    <ligand>
        <name>Mg(2+)</name>
        <dbReference type="ChEBI" id="CHEBI:18420"/>
    </ligand>
</feature>
<dbReference type="HAMAP" id="MF_00020">
    <property type="entry name" value="Acetate_kinase"/>
    <property type="match status" value="1"/>
</dbReference>
<feature type="binding site" evidence="9">
    <location>
        <position position="81"/>
    </location>
    <ligand>
        <name>substrate</name>
    </ligand>
</feature>
<evidence type="ECO:0000256" key="10">
    <source>
        <dbReference type="RuleBase" id="RU003835"/>
    </source>
</evidence>
<name>A0A6J4L097_9HYPH</name>
<dbReference type="GO" id="GO:0006083">
    <property type="term" value="P:acetate metabolic process"/>
    <property type="evidence" value="ECO:0007669"/>
    <property type="project" value="TreeGrafter"/>
</dbReference>
<dbReference type="EC" id="2.7.2.1" evidence="9"/>
<dbReference type="PANTHER" id="PTHR21060:SF21">
    <property type="entry name" value="ACETATE KINASE"/>
    <property type="match status" value="1"/>
</dbReference>
<feature type="site" description="Transition state stabilizer" evidence="9">
    <location>
        <position position="169"/>
    </location>
</feature>
<comment type="function">
    <text evidence="9">Catalyzes the formation of acetyl phosphate from acetate and ATP. Can also catalyze the reverse reaction.</text>
</comment>
<evidence type="ECO:0000256" key="5">
    <source>
        <dbReference type="ARBA" id="ARBA00022741"/>
    </source>
</evidence>
<dbReference type="PANTHER" id="PTHR21060">
    <property type="entry name" value="ACETATE KINASE"/>
    <property type="match status" value="1"/>
</dbReference>
<comment type="subcellular location">
    <subcellularLocation>
        <location evidence="9">Cytoplasm</location>
    </subcellularLocation>
</comment>
<dbReference type="Gene3D" id="3.30.420.40">
    <property type="match status" value="2"/>
</dbReference>
<keyword evidence="7 9" id="KW-0067">ATP-binding</keyword>
<feature type="binding site" evidence="9">
    <location>
        <begin position="314"/>
        <end position="318"/>
    </location>
    <ligand>
        <name>ATP</name>
        <dbReference type="ChEBI" id="CHEBI:30616"/>
    </ligand>
</feature>
<dbReference type="GO" id="GO:0005524">
    <property type="term" value="F:ATP binding"/>
    <property type="evidence" value="ECO:0007669"/>
    <property type="project" value="UniProtKB-KW"/>
</dbReference>
<accession>A0A6J4L097</accession>
<dbReference type="GO" id="GO:0000287">
    <property type="term" value="F:magnesium ion binding"/>
    <property type="evidence" value="ECO:0007669"/>
    <property type="project" value="UniProtKB-UniRule"/>
</dbReference>
<feature type="site" description="Transition state stabilizer" evidence="9">
    <location>
        <position position="228"/>
    </location>
</feature>
<evidence type="ECO:0000313" key="11">
    <source>
        <dbReference type="EMBL" id="CAA9318728.1"/>
    </source>
</evidence>
<reference evidence="11" key="1">
    <citation type="submission" date="2020-02" db="EMBL/GenBank/DDBJ databases">
        <authorList>
            <person name="Meier V. D."/>
        </authorList>
    </citation>
    <scope>NUCLEOTIDE SEQUENCE</scope>
    <source>
        <strain evidence="11">AVDCRST_MAG90</strain>
    </source>
</reference>
<dbReference type="PIRSF" id="PIRSF000722">
    <property type="entry name" value="Acetate_prop_kin"/>
    <property type="match status" value="1"/>
</dbReference>
<feature type="binding site" evidence="9">
    <location>
        <begin position="195"/>
        <end position="199"/>
    </location>
    <ligand>
        <name>ATP</name>
        <dbReference type="ChEBI" id="CHEBI:30616"/>
    </ligand>
</feature>